<evidence type="ECO:0000256" key="3">
    <source>
        <dbReference type="SAM" id="MobiDB-lite"/>
    </source>
</evidence>
<dbReference type="Pfam" id="PF25954">
    <property type="entry name" value="Beta-barrel_RND_2"/>
    <property type="match status" value="1"/>
</dbReference>
<dbReference type="GO" id="GO:0015679">
    <property type="term" value="P:plasma membrane copper ion transport"/>
    <property type="evidence" value="ECO:0007669"/>
    <property type="project" value="TreeGrafter"/>
</dbReference>
<evidence type="ECO:0000259" key="6">
    <source>
        <dbReference type="Pfam" id="PF25919"/>
    </source>
</evidence>
<dbReference type="AlphaFoldDB" id="A0A839IWR9"/>
<dbReference type="Pfam" id="PF25919">
    <property type="entry name" value="BSH_CusB"/>
    <property type="match status" value="1"/>
</dbReference>
<evidence type="ECO:0000256" key="1">
    <source>
        <dbReference type="ARBA" id="ARBA00009477"/>
    </source>
</evidence>
<dbReference type="SUPFAM" id="SSF111369">
    <property type="entry name" value="HlyD-like secretion proteins"/>
    <property type="match status" value="1"/>
</dbReference>
<dbReference type="EMBL" id="JACJFM010000053">
    <property type="protein sequence ID" value="MBB1489411.1"/>
    <property type="molecule type" value="Genomic_DNA"/>
</dbReference>
<dbReference type="InterPro" id="IPR058792">
    <property type="entry name" value="Beta-barrel_RND_2"/>
</dbReference>
<dbReference type="NCBIfam" id="TIGR01730">
    <property type="entry name" value="RND_mfp"/>
    <property type="match status" value="1"/>
</dbReference>
<keyword evidence="2" id="KW-0813">Transport</keyword>
<feature type="region of interest" description="Disordered" evidence="3">
    <location>
        <begin position="438"/>
        <end position="510"/>
    </location>
</feature>
<accession>A0A839IWR9</accession>
<comment type="similarity">
    <text evidence="1">Belongs to the membrane fusion protein (MFP) (TC 8.A.1) family.</text>
</comment>
<evidence type="ECO:0000313" key="9">
    <source>
        <dbReference type="Proteomes" id="UP000565262"/>
    </source>
</evidence>
<dbReference type="InterPro" id="IPR058790">
    <property type="entry name" value="BSH_CusB"/>
</dbReference>
<dbReference type="GO" id="GO:0016020">
    <property type="term" value="C:membrane"/>
    <property type="evidence" value="ECO:0007669"/>
    <property type="project" value="InterPro"/>
</dbReference>
<protein>
    <submittedName>
        <fullName evidence="8">Efflux RND transporter periplasmic adaptor subunit</fullName>
    </submittedName>
</protein>
<dbReference type="RefSeq" id="WP_182811597.1">
    <property type="nucleotide sequence ID" value="NZ_JACJFM010000053.1"/>
</dbReference>
<dbReference type="PANTHER" id="PTHR30097:SF15">
    <property type="entry name" value="CATION EFFLUX SYSTEM PROTEIN CUSB"/>
    <property type="match status" value="1"/>
</dbReference>
<keyword evidence="9" id="KW-1185">Reference proteome</keyword>
<dbReference type="Gene3D" id="6.10.140.730">
    <property type="match status" value="1"/>
</dbReference>
<dbReference type="FunFam" id="2.40.30.170:FF:000010">
    <property type="entry name" value="Efflux RND transporter periplasmic adaptor subunit"/>
    <property type="match status" value="1"/>
</dbReference>
<reference evidence="8 9" key="1">
    <citation type="submission" date="2020-08" db="EMBL/GenBank/DDBJ databases">
        <title>Oceanospirillum sp. nov. isolated from marine sediment.</title>
        <authorList>
            <person name="Ji X."/>
        </authorList>
    </citation>
    <scope>NUCLEOTIDE SEQUENCE [LARGE SCALE GENOMIC DNA]</scope>
    <source>
        <strain evidence="8 9">D5</strain>
    </source>
</reference>
<name>A0A839IWR9_9GAMM</name>
<feature type="domain" description="CusB-like beta-barrel" evidence="7">
    <location>
        <begin position="268"/>
        <end position="345"/>
    </location>
</feature>
<dbReference type="InterPro" id="IPR051909">
    <property type="entry name" value="MFP_Cation_Efflux"/>
</dbReference>
<dbReference type="GO" id="GO:0022857">
    <property type="term" value="F:transmembrane transporter activity"/>
    <property type="evidence" value="ECO:0007669"/>
    <property type="project" value="InterPro"/>
</dbReference>
<proteinExistence type="inferred from homology"/>
<dbReference type="GO" id="GO:0046914">
    <property type="term" value="F:transition metal ion binding"/>
    <property type="evidence" value="ECO:0007669"/>
    <property type="project" value="TreeGrafter"/>
</dbReference>
<dbReference type="Gene3D" id="2.40.420.20">
    <property type="match status" value="1"/>
</dbReference>
<dbReference type="Proteomes" id="UP000565262">
    <property type="component" value="Unassembled WGS sequence"/>
</dbReference>
<dbReference type="Gene3D" id="2.40.30.170">
    <property type="match status" value="1"/>
</dbReference>
<dbReference type="Pfam" id="PF19335">
    <property type="entry name" value="HMBD"/>
    <property type="match status" value="1"/>
</dbReference>
<evidence type="ECO:0000259" key="7">
    <source>
        <dbReference type="Pfam" id="PF25954"/>
    </source>
</evidence>
<evidence type="ECO:0000259" key="5">
    <source>
        <dbReference type="Pfam" id="PF25869"/>
    </source>
</evidence>
<comment type="caution">
    <text evidence="8">The sequence shown here is derived from an EMBL/GenBank/DDBJ whole genome shotgun (WGS) entry which is preliminary data.</text>
</comment>
<dbReference type="GO" id="GO:0030288">
    <property type="term" value="C:outer membrane-bounded periplasmic space"/>
    <property type="evidence" value="ECO:0007669"/>
    <property type="project" value="TreeGrafter"/>
</dbReference>
<gene>
    <name evidence="8" type="ORF">H4O21_22630</name>
</gene>
<feature type="compositionally biased region" description="Basic and acidic residues" evidence="3">
    <location>
        <begin position="454"/>
        <end position="467"/>
    </location>
</feature>
<feature type="domain" description="CusB-like three alpha-helical bundle" evidence="5">
    <location>
        <begin position="182"/>
        <end position="230"/>
    </location>
</feature>
<evidence type="ECO:0000256" key="2">
    <source>
        <dbReference type="ARBA" id="ARBA00022448"/>
    </source>
</evidence>
<feature type="domain" description="CusB-like barrel-sandwich hybrid" evidence="6">
    <location>
        <begin position="149"/>
        <end position="263"/>
    </location>
</feature>
<feature type="compositionally biased region" description="Acidic residues" evidence="3">
    <location>
        <begin position="496"/>
        <end position="510"/>
    </location>
</feature>
<dbReference type="GO" id="GO:0060003">
    <property type="term" value="P:copper ion export"/>
    <property type="evidence" value="ECO:0007669"/>
    <property type="project" value="TreeGrafter"/>
</dbReference>
<dbReference type="PANTHER" id="PTHR30097">
    <property type="entry name" value="CATION EFFLUX SYSTEM PROTEIN CUSB"/>
    <property type="match status" value="1"/>
</dbReference>
<dbReference type="Pfam" id="PF25869">
    <property type="entry name" value="3HB_CusB"/>
    <property type="match status" value="1"/>
</dbReference>
<dbReference type="InterPro" id="IPR045800">
    <property type="entry name" value="HMBD"/>
</dbReference>
<dbReference type="InterPro" id="IPR006143">
    <property type="entry name" value="RND_pump_MFP"/>
</dbReference>
<dbReference type="InterPro" id="IPR058791">
    <property type="entry name" value="3HB_CusB"/>
</dbReference>
<evidence type="ECO:0000313" key="8">
    <source>
        <dbReference type="EMBL" id="MBB1489411.1"/>
    </source>
</evidence>
<evidence type="ECO:0000259" key="4">
    <source>
        <dbReference type="Pfam" id="PF19335"/>
    </source>
</evidence>
<feature type="domain" description="Heavy metal binding" evidence="4">
    <location>
        <begin position="68"/>
        <end position="94"/>
    </location>
</feature>
<sequence length="510" mass="56137">MKTIMISALALAIGVAVGSVATHQGLLSKIMPMSSAQAKLSDHSGHVGDSDVVAEDKAGPSANKEPLYWVAPMDPNYRRDKPGKSPMGMDLVPVYADGNEDEKAGTVKISPVVENNLGVRTAKVAFDPLISEVNTVGYLSVDEDSQWQLNSRVAGWVEKLYIKSAGEPVKKGQPLLRLYSPELVKAQEELINALRMSQHQNLISSAKRRLQALGMDQSQIKTLVRKRKVEQEVTFYARQDGYLSQLNIREGAYISPAKTLLEVVSLDSVWLKAELFESQSSLVQVGSKAEIRLDAYPGERWLGEVDFIYPELDAKNRTVTVRLRFENSDQQLKPNMFAQVRLMSEAPAPSLLIPREALIRSGSMERVVLALGEGKYRSVRVDAGRESGAQIEILDGLMPGQTVVTSAQFMLDSESSLTADFSRMEFGSQAMGHAGMNHGGMDHSGMNHGQMNHEGMDHSGMNHEGMDHSSMGQGKMNHSMMNQQPLELPEPTKADEDLDWLDLDDEETGQ</sequence>
<organism evidence="8 9">
    <name type="scientific">Oceanospirillum sediminis</name>
    <dbReference type="NCBI Taxonomy" id="2760088"/>
    <lineage>
        <taxon>Bacteria</taxon>
        <taxon>Pseudomonadati</taxon>
        <taxon>Pseudomonadota</taxon>
        <taxon>Gammaproteobacteria</taxon>
        <taxon>Oceanospirillales</taxon>
        <taxon>Oceanospirillaceae</taxon>
        <taxon>Oceanospirillum</taxon>
    </lineage>
</organism>